<accession>A0AA39QP63</accession>
<evidence type="ECO:0000313" key="2">
    <source>
        <dbReference type="Proteomes" id="UP001175228"/>
    </source>
</evidence>
<evidence type="ECO:0000313" key="1">
    <source>
        <dbReference type="EMBL" id="KAK0506590.1"/>
    </source>
</evidence>
<gene>
    <name evidence="1" type="ORF">EDD18DRAFT_36794</name>
</gene>
<comment type="caution">
    <text evidence="1">The sequence shown here is derived from an EMBL/GenBank/DDBJ whole genome shotgun (WGS) entry which is preliminary data.</text>
</comment>
<keyword evidence="2" id="KW-1185">Reference proteome</keyword>
<protein>
    <recommendedName>
        <fullName evidence="3">FAD dependent oxidoreductase domain-containing protein</fullName>
    </recommendedName>
</protein>
<proteinExistence type="predicted"/>
<sequence>MGILSQLLKTYSSFRLYTPTPCLSIHNNIVHTAHGDICVKHIVHTNGWSSHLLAPKIVPVRGYMLAQDAGTDLVDRWLYPSVSKNQWDYLTQ</sequence>
<dbReference type="Proteomes" id="UP001175228">
    <property type="component" value="Unassembled WGS sequence"/>
</dbReference>
<evidence type="ECO:0008006" key="3">
    <source>
        <dbReference type="Google" id="ProtNLM"/>
    </source>
</evidence>
<organism evidence="1 2">
    <name type="scientific">Armillaria luteobubalina</name>
    <dbReference type="NCBI Taxonomy" id="153913"/>
    <lineage>
        <taxon>Eukaryota</taxon>
        <taxon>Fungi</taxon>
        <taxon>Dikarya</taxon>
        <taxon>Basidiomycota</taxon>
        <taxon>Agaricomycotina</taxon>
        <taxon>Agaricomycetes</taxon>
        <taxon>Agaricomycetidae</taxon>
        <taxon>Agaricales</taxon>
        <taxon>Marasmiineae</taxon>
        <taxon>Physalacriaceae</taxon>
        <taxon>Armillaria</taxon>
    </lineage>
</organism>
<dbReference type="EMBL" id="JAUEPU010000001">
    <property type="protein sequence ID" value="KAK0506590.1"/>
    <property type="molecule type" value="Genomic_DNA"/>
</dbReference>
<reference evidence="1" key="1">
    <citation type="submission" date="2023-06" db="EMBL/GenBank/DDBJ databases">
        <authorList>
            <consortium name="Lawrence Berkeley National Laboratory"/>
            <person name="Ahrendt S."/>
            <person name="Sahu N."/>
            <person name="Indic B."/>
            <person name="Wong-Bajracharya J."/>
            <person name="Merenyi Z."/>
            <person name="Ke H.-M."/>
            <person name="Monk M."/>
            <person name="Kocsube S."/>
            <person name="Drula E."/>
            <person name="Lipzen A."/>
            <person name="Balint B."/>
            <person name="Henrissat B."/>
            <person name="Andreopoulos B."/>
            <person name="Martin F.M."/>
            <person name="Harder C.B."/>
            <person name="Rigling D."/>
            <person name="Ford K.L."/>
            <person name="Foster G.D."/>
            <person name="Pangilinan J."/>
            <person name="Papanicolaou A."/>
            <person name="Barry K."/>
            <person name="LaButti K."/>
            <person name="Viragh M."/>
            <person name="Koriabine M."/>
            <person name="Yan M."/>
            <person name="Riley R."/>
            <person name="Champramary S."/>
            <person name="Plett K.L."/>
            <person name="Tsai I.J."/>
            <person name="Slot J."/>
            <person name="Sipos G."/>
            <person name="Plett J."/>
            <person name="Nagy L.G."/>
            <person name="Grigoriev I.V."/>
        </authorList>
    </citation>
    <scope>NUCLEOTIDE SEQUENCE</scope>
    <source>
        <strain evidence="1">HWK02</strain>
    </source>
</reference>
<name>A0AA39QP63_9AGAR</name>
<dbReference type="AlphaFoldDB" id="A0AA39QP63"/>